<feature type="domain" description="LIM zinc-binding" evidence="13">
    <location>
        <begin position="162"/>
        <end position="222"/>
    </location>
</feature>
<evidence type="ECO:0000256" key="9">
    <source>
        <dbReference type="ARBA" id="ARBA00055254"/>
    </source>
</evidence>
<comment type="caution">
    <text evidence="14">The sequence shown here is derived from an EMBL/GenBank/DDBJ whole genome shotgun (WGS) entry which is preliminary data.</text>
</comment>
<feature type="compositionally biased region" description="Basic and acidic residues" evidence="12">
    <location>
        <begin position="120"/>
        <end position="129"/>
    </location>
</feature>
<keyword evidence="5 11" id="KW-0862">Zinc</keyword>
<keyword evidence="2" id="KW-0488">Methylation</keyword>
<feature type="compositionally biased region" description="Low complexity" evidence="12">
    <location>
        <begin position="134"/>
        <end position="159"/>
    </location>
</feature>
<organism evidence="14 15">
    <name type="scientific">Cymbomonas tetramitiformis</name>
    <dbReference type="NCBI Taxonomy" id="36881"/>
    <lineage>
        <taxon>Eukaryota</taxon>
        <taxon>Viridiplantae</taxon>
        <taxon>Chlorophyta</taxon>
        <taxon>Pyramimonadophyceae</taxon>
        <taxon>Pyramimonadales</taxon>
        <taxon>Pyramimonadaceae</taxon>
        <taxon>Cymbomonas</taxon>
    </lineage>
</organism>
<dbReference type="Pfam" id="PF00412">
    <property type="entry name" value="LIM"/>
    <property type="match status" value="2"/>
</dbReference>
<keyword evidence="4" id="KW-0677">Repeat</keyword>
<comment type="function">
    <text evidence="9">Seems to have a role in zinc absorption and may function as an intracellular zinc transport protein.</text>
</comment>
<dbReference type="InterPro" id="IPR001781">
    <property type="entry name" value="Znf_LIM"/>
</dbReference>
<keyword evidence="15" id="KW-1185">Reference proteome</keyword>
<evidence type="ECO:0000256" key="2">
    <source>
        <dbReference type="ARBA" id="ARBA00022481"/>
    </source>
</evidence>
<dbReference type="FunFam" id="2.10.110.10:FF:000001">
    <property type="entry name" value="Cysteine and glycine-rich protein 1"/>
    <property type="match status" value="1"/>
</dbReference>
<dbReference type="SMART" id="SM00132">
    <property type="entry name" value="LIM"/>
    <property type="match status" value="2"/>
</dbReference>
<evidence type="ECO:0000256" key="8">
    <source>
        <dbReference type="ARBA" id="ARBA00023242"/>
    </source>
</evidence>
<dbReference type="Proteomes" id="UP001190700">
    <property type="component" value="Unassembled WGS sequence"/>
</dbReference>
<dbReference type="GO" id="GO:0046872">
    <property type="term" value="F:metal ion binding"/>
    <property type="evidence" value="ECO:0007669"/>
    <property type="project" value="UniProtKB-KW"/>
</dbReference>
<feature type="region of interest" description="Disordered" evidence="12">
    <location>
        <begin position="92"/>
        <end position="159"/>
    </location>
</feature>
<accession>A0AAE0CC97</accession>
<evidence type="ECO:0000256" key="12">
    <source>
        <dbReference type="SAM" id="MobiDB-lite"/>
    </source>
</evidence>
<dbReference type="GO" id="GO:0005737">
    <property type="term" value="C:cytoplasm"/>
    <property type="evidence" value="ECO:0007669"/>
    <property type="project" value="TreeGrafter"/>
</dbReference>
<protein>
    <recommendedName>
        <fullName evidence="10">Cysteine-rich protein 1</fullName>
    </recommendedName>
</protein>
<dbReference type="PANTHER" id="PTHR24215">
    <property type="entry name" value="RHO-GTPASE-ACTIVATING PROTEIN LRG1"/>
    <property type="match status" value="1"/>
</dbReference>
<dbReference type="PANTHER" id="PTHR24215:SF35">
    <property type="entry name" value="MUSCLE LIM PROTEIN MLP84B"/>
    <property type="match status" value="1"/>
</dbReference>
<comment type="subcellular location">
    <subcellularLocation>
        <location evidence="1">Nucleus</location>
    </subcellularLocation>
</comment>
<dbReference type="SUPFAM" id="SSF57716">
    <property type="entry name" value="Glucocorticoid receptor-like (DNA-binding domain)"/>
    <property type="match status" value="4"/>
</dbReference>
<sequence length="237" mass="24727">MSAPKCPRCSKSVYAAEQVLAIGQTWHKPCLRCDTCNATLNSKNINDNNGKVYCTACYGKNFGPKGFGFAGGGAFMNVEGAGAASATVERSSAPSTQSLKAQFESNAASDNPSSTSTNDLKSRFEKMSTRSDTSSPPARPGSARPSSAGPARPASARFGGAPKCPRCNKSVYHAEKVVGPGGDWHKMCFTCTDCNKTLSAVTLAEHGNQVYCKACHSKSFGPKGFGFGNGGAIMHTS</sequence>
<evidence type="ECO:0000313" key="15">
    <source>
        <dbReference type="Proteomes" id="UP001190700"/>
    </source>
</evidence>
<keyword evidence="8" id="KW-0539">Nucleus</keyword>
<keyword evidence="7 11" id="KW-0440">LIM domain</keyword>
<feature type="compositionally biased region" description="Polar residues" evidence="12">
    <location>
        <begin position="92"/>
        <end position="119"/>
    </location>
</feature>
<evidence type="ECO:0000256" key="10">
    <source>
        <dbReference type="ARBA" id="ARBA00072537"/>
    </source>
</evidence>
<reference evidence="14 15" key="1">
    <citation type="journal article" date="2015" name="Genome Biol. Evol.">
        <title>Comparative Genomics of a Bacterivorous Green Alga Reveals Evolutionary Causalities and Consequences of Phago-Mixotrophic Mode of Nutrition.</title>
        <authorList>
            <person name="Burns J.A."/>
            <person name="Paasch A."/>
            <person name="Narechania A."/>
            <person name="Kim E."/>
        </authorList>
    </citation>
    <scope>NUCLEOTIDE SEQUENCE [LARGE SCALE GENOMIC DNA]</scope>
    <source>
        <strain evidence="14 15">PLY_AMNH</strain>
    </source>
</reference>
<evidence type="ECO:0000256" key="1">
    <source>
        <dbReference type="ARBA" id="ARBA00004123"/>
    </source>
</evidence>
<dbReference type="EMBL" id="LGRX02025922">
    <property type="protein sequence ID" value="KAK3251644.1"/>
    <property type="molecule type" value="Genomic_DNA"/>
</dbReference>
<dbReference type="AlphaFoldDB" id="A0AAE0CC97"/>
<evidence type="ECO:0000256" key="4">
    <source>
        <dbReference type="ARBA" id="ARBA00022737"/>
    </source>
</evidence>
<feature type="domain" description="LIM zinc-binding" evidence="13">
    <location>
        <begin position="4"/>
        <end position="64"/>
    </location>
</feature>
<name>A0AAE0CC97_9CHLO</name>
<dbReference type="PROSITE" id="PS50023">
    <property type="entry name" value="LIM_DOMAIN_2"/>
    <property type="match status" value="2"/>
</dbReference>
<gene>
    <name evidence="14" type="ORF">CYMTET_39027</name>
</gene>
<evidence type="ECO:0000256" key="7">
    <source>
        <dbReference type="ARBA" id="ARBA00023038"/>
    </source>
</evidence>
<dbReference type="GO" id="GO:0005634">
    <property type="term" value="C:nucleus"/>
    <property type="evidence" value="ECO:0007669"/>
    <property type="project" value="UniProtKB-SubCell"/>
</dbReference>
<evidence type="ECO:0000313" key="14">
    <source>
        <dbReference type="EMBL" id="KAK3251644.1"/>
    </source>
</evidence>
<dbReference type="FunFam" id="2.10.110.10:FF:000054">
    <property type="entry name" value="Cysteine-rich protein 1"/>
    <property type="match status" value="1"/>
</dbReference>
<keyword evidence="3 11" id="KW-0479">Metal-binding</keyword>
<dbReference type="GO" id="GO:0030036">
    <property type="term" value="P:actin cytoskeleton organization"/>
    <property type="evidence" value="ECO:0007669"/>
    <property type="project" value="TreeGrafter"/>
</dbReference>
<evidence type="ECO:0000256" key="6">
    <source>
        <dbReference type="ARBA" id="ARBA00022990"/>
    </source>
</evidence>
<evidence type="ECO:0000256" key="3">
    <source>
        <dbReference type="ARBA" id="ARBA00022723"/>
    </source>
</evidence>
<dbReference type="PROSITE" id="PS00478">
    <property type="entry name" value="LIM_DOMAIN_1"/>
    <property type="match status" value="2"/>
</dbReference>
<evidence type="ECO:0000256" key="11">
    <source>
        <dbReference type="PROSITE-ProRule" id="PRU00125"/>
    </source>
</evidence>
<evidence type="ECO:0000259" key="13">
    <source>
        <dbReference type="PROSITE" id="PS50023"/>
    </source>
</evidence>
<dbReference type="CDD" id="cd09326">
    <property type="entry name" value="LIM_CRP_like"/>
    <property type="match status" value="2"/>
</dbReference>
<proteinExistence type="predicted"/>
<evidence type="ECO:0000256" key="5">
    <source>
        <dbReference type="ARBA" id="ARBA00022833"/>
    </source>
</evidence>
<keyword evidence="6" id="KW-0007">Acetylation</keyword>
<dbReference type="Gene3D" id="2.10.110.10">
    <property type="entry name" value="Cysteine Rich Protein"/>
    <property type="match status" value="2"/>
</dbReference>